<dbReference type="GO" id="GO:0005524">
    <property type="term" value="F:ATP binding"/>
    <property type="evidence" value="ECO:0007669"/>
    <property type="project" value="UniProtKB-KW"/>
</dbReference>
<dbReference type="GO" id="GO:0030286">
    <property type="term" value="C:dynein complex"/>
    <property type="evidence" value="ECO:0007669"/>
    <property type="project" value="UniProtKB-KW"/>
</dbReference>
<dbReference type="Pfam" id="PF17857">
    <property type="entry name" value="AAA_lid_1"/>
    <property type="match status" value="1"/>
</dbReference>
<keyword evidence="4" id="KW-0547">Nucleotide-binding</keyword>
<keyword evidence="6" id="KW-0243">Dynein</keyword>
<keyword evidence="7" id="KW-0175">Coiled coil</keyword>
<evidence type="ECO:0000256" key="11">
    <source>
        <dbReference type="ARBA" id="ARBA00023273"/>
    </source>
</evidence>
<protein>
    <submittedName>
        <fullName evidence="15">Dynein heavy chain 10, axonemal</fullName>
    </submittedName>
</protein>
<feature type="domain" description="Dynein heavy chain AAA module D4" evidence="13">
    <location>
        <begin position="241"/>
        <end position="486"/>
    </location>
</feature>
<dbReference type="Proteomes" id="UP000574390">
    <property type="component" value="Unassembled WGS sequence"/>
</dbReference>
<comment type="subcellular location">
    <subcellularLocation>
        <location evidence="1">Cytoplasm</location>
        <location evidence="1">Cytoskeleton</location>
        <location evidence="1">Cilium axoneme</location>
    </subcellularLocation>
</comment>
<evidence type="ECO:0000259" key="14">
    <source>
        <dbReference type="Pfam" id="PF17857"/>
    </source>
</evidence>
<dbReference type="SUPFAM" id="SSF52540">
    <property type="entry name" value="P-loop containing nucleoside triphosphate hydrolases"/>
    <property type="match status" value="2"/>
</dbReference>
<evidence type="ECO:0000256" key="7">
    <source>
        <dbReference type="ARBA" id="ARBA00023054"/>
    </source>
</evidence>
<evidence type="ECO:0000313" key="16">
    <source>
        <dbReference type="Proteomes" id="UP000574390"/>
    </source>
</evidence>
<evidence type="ECO:0000256" key="9">
    <source>
        <dbReference type="ARBA" id="ARBA00023175"/>
    </source>
</evidence>
<keyword evidence="3" id="KW-0493">Microtubule</keyword>
<dbReference type="GO" id="GO:0005930">
    <property type="term" value="C:axoneme"/>
    <property type="evidence" value="ECO:0007669"/>
    <property type="project" value="UniProtKB-SubCell"/>
</dbReference>
<keyword evidence="5" id="KW-0067">ATP-binding</keyword>
<evidence type="ECO:0000313" key="15">
    <source>
        <dbReference type="EMBL" id="KAF4753607.1"/>
    </source>
</evidence>
<evidence type="ECO:0000256" key="1">
    <source>
        <dbReference type="ARBA" id="ARBA00004430"/>
    </source>
</evidence>
<evidence type="ECO:0000256" key="4">
    <source>
        <dbReference type="ARBA" id="ARBA00022741"/>
    </source>
</evidence>
<comment type="caution">
    <text evidence="15">The sequence shown here is derived from an EMBL/GenBank/DDBJ whole genome shotgun (WGS) entry which is preliminary data.</text>
</comment>
<evidence type="ECO:0000259" key="13">
    <source>
        <dbReference type="Pfam" id="PF12780"/>
    </source>
</evidence>
<dbReference type="AlphaFoldDB" id="A0A7J6U9S1"/>
<dbReference type="Pfam" id="PF12775">
    <property type="entry name" value="AAA_7"/>
    <property type="match status" value="1"/>
</dbReference>
<proteinExistence type="predicted"/>
<dbReference type="InterPro" id="IPR024743">
    <property type="entry name" value="Dynein_HC_stalk"/>
</dbReference>
<evidence type="ECO:0000256" key="10">
    <source>
        <dbReference type="ARBA" id="ARBA00023212"/>
    </source>
</evidence>
<dbReference type="Pfam" id="PF12780">
    <property type="entry name" value="AAA_8"/>
    <property type="match status" value="1"/>
</dbReference>
<evidence type="ECO:0000256" key="6">
    <source>
        <dbReference type="ARBA" id="ARBA00023017"/>
    </source>
</evidence>
<evidence type="ECO:0000259" key="12">
    <source>
        <dbReference type="Pfam" id="PF12777"/>
    </source>
</evidence>
<evidence type="ECO:0000256" key="8">
    <source>
        <dbReference type="ARBA" id="ARBA00023069"/>
    </source>
</evidence>
<dbReference type="PANTHER" id="PTHR22878:SF63">
    <property type="entry name" value="DYNEIN AXONEMAL HEAVY CHAIN 10"/>
    <property type="match status" value="1"/>
</dbReference>
<organism evidence="15 16">
    <name type="scientific">Perkinsus olseni</name>
    <name type="common">Perkinsus atlanticus</name>
    <dbReference type="NCBI Taxonomy" id="32597"/>
    <lineage>
        <taxon>Eukaryota</taxon>
        <taxon>Sar</taxon>
        <taxon>Alveolata</taxon>
        <taxon>Perkinsozoa</taxon>
        <taxon>Perkinsea</taxon>
        <taxon>Perkinsida</taxon>
        <taxon>Perkinsidae</taxon>
        <taxon>Perkinsus</taxon>
    </lineage>
</organism>
<feature type="domain" description="Dynein heavy chain 3 AAA+ lid" evidence="14">
    <location>
        <begin position="106"/>
        <end position="144"/>
    </location>
</feature>
<name>A0A7J6U9S1_PEROL</name>
<reference evidence="15 16" key="1">
    <citation type="submission" date="2020-04" db="EMBL/GenBank/DDBJ databases">
        <title>Perkinsus olseni comparative genomics.</title>
        <authorList>
            <person name="Bogema D.R."/>
        </authorList>
    </citation>
    <scope>NUCLEOTIDE SEQUENCE [LARGE SCALE GENOMIC DNA]</scope>
    <source>
        <strain evidence="15">ATCC PRA-205</strain>
    </source>
</reference>
<evidence type="ECO:0000256" key="2">
    <source>
        <dbReference type="ARBA" id="ARBA00022490"/>
    </source>
</evidence>
<keyword evidence="2" id="KW-0963">Cytoplasm</keyword>
<accession>A0A7J6U9S1</accession>
<keyword evidence="11" id="KW-0966">Cell projection</keyword>
<dbReference type="GO" id="GO:0005874">
    <property type="term" value="C:microtubule"/>
    <property type="evidence" value="ECO:0007669"/>
    <property type="project" value="UniProtKB-KW"/>
</dbReference>
<keyword evidence="9" id="KW-0505">Motor protein</keyword>
<dbReference type="InterPro" id="IPR024317">
    <property type="entry name" value="Dynein_heavy_chain_D4_dom"/>
</dbReference>
<dbReference type="GO" id="GO:0007018">
    <property type="term" value="P:microtubule-based movement"/>
    <property type="evidence" value="ECO:0007669"/>
    <property type="project" value="InterPro"/>
</dbReference>
<dbReference type="FunFam" id="3.40.50.300:FF:002141">
    <property type="entry name" value="Dynein heavy chain"/>
    <property type="match status" value="1"/>
</dbReference>
<dbReference type="InterPro" id="IPR027417">
    <property type="entry name" value="P-loop_NTPase"/>
</dbReference>
<dbReference type="GO" id="GO:0051959">
    <property type="term" value="F:dynein light intermediate chain binding"/>
    <property type="evidence" value="ECO:0007669"/>
    <property type="project" value="InterPro"/>
</dbReference>
<dbReference type="PANTHER" id="PTHR22878">
    <property type="entry name" value="DYNEIN HEAVY CHAIN 6, AXONEMAL-LIKE-RELATED"/>
    <property type="match status" value="1"/>
</dbReference>
<dbReference type="GO" id="GO:0045505">
    <property type="term" value="F:dynein intermediate chain binding"/>
    <property type="evidence" value="ECO:0007669"/>
    <property type="project" value="InterPro"/>
</dbReference>
<keyword evidence="8" id="KW-0969">Cilium</keyword>
<dbReference type="Gene3D" id="1.20.920.20">
    <property type="match status" value="1"/>
</dbReference>
<gene>
    <name evidence="15" type="primary">DNAH10_10</name>
    <name evidence="15" type="ORF">FOZ62_025269</name>
</gene>
<feature type="non-terminal residue" evidence="15">
    <location>
        <position position="1"/>
    </location>
</feature>
<dbReference type="Gene3D" id="3.40.50.300">
    <property type="entry name" value="P-loop containing nucleotide triphosphate hydrolases"/>
    <property type="match status" value="1"/>
</dbReference>
<dbReference type="InterPro" id="IPR041589">
    <property type="entry name" value="DNAH3_AAA_lid_1"/>
</dbReference>
<sequence length="700" mass="78187">MPKIDKYGTQQPLALLKFVVEKGFMYERSGDLEKIIIQDVEHIAAMQPPGAGRNSIDPRVVSLYCAIGITFPSTETIDKIYSSILKGMFVLFGDEVRHMALRLPNVTLSLHRDVVENLPRSPSKFHYIFNLRDLSRVYQGVCQADPQFRRVYADRLIDDSERDYVDGQLMGKIIEKHFPECREVALREPLVFGDFKDVVGILEADEPTGEMRLYEDMADWKTVNGILAAVLELYNLNNSAMNLVLFVDAMRHMTRIHRILRLPQGNALLVGIGGLGKQSLTKLASFAAEQALYEITLCRGYGDSNLKEDLKELYQAAVKGPQTFLFTDANVVEEGFLEYINNMLTVGMVPALFADDEKESLISAVRGKAKAEGVNHIRSQLHLVLAMSPAGSALRVRCRNFPGLVTCTTIDWFQPWPTDALLAVATQLLAECDVPADNRRDINQFICEAHLSVTTKYSPDFEAKFKRRNFATPKNYLDFLSGYEDLLAKNRKTIDGQTQRLGGGLDKLIQAAEQVTVMSKDLAEKKVGVDEKALAVGTLIEEINEKSITVAKHEKVANEQAKQIADDNVIIQREKEDADTALAEALPALDMAAKALEELDKKDITEVKSMASPPAPVMIVCQCVLILRPLGKEDENGGWAAAKQMLSDVGLLRALQVYKKDDMKDRQIKKIKELLAKDKDVFEGDNMKNISKAGFGLLQW</sequence>
<feature type="domain" description="Dynein heavy chain coiled coil stalk" evidence="12">
    <location>
        <begin position="500"/>
        <end position="700"/>
    </location>
</feature>
<keyword evidence="10" id="KW-0206">Cytoskeleton</keyword>
<dbReference type="InterPro" id="IPR026983">
    <property type="entry name" value="DHC"/>
</dbReference>
<dbReference type="EMBL" id="JABANM010001837">
    <property type="protein sequence ID" value="KAF4753607.1"/>
    <property type="molecule type" value="Genomic_DNA"/>
</dbReference>
<dbReference type="Gene3D" id="1.20.920.30">
    <property type="match status" value="1"/>
</dbReference>
<evidence type="ECO:0000256" key="3">
    <source>
        <dbReference type="ARBA" id="ARBA00022701"/>
    </source>
</evidence>
<dbReference type="Pfam" id="PF12777">
    <property type="entry name" value="MT"/>
    <property type="match status" value="1"/>
</dbReference>
<evidence type="ECO:0000256" key="5">
    <source>
        <dbReference type="ARBA" id="ARBA00022840"/>
    </source>
</evidence>